<evidence type="ECO:0000256" key="1">
    <source>
        <dbReference type="SAM" id="MobiDB-lite"/>
    </source>
</evidence>
<accession>A0A839N6A8</accession>
<protein>
    <submittedName>
        <fullName evidence="3">Uncharacterized protein</fullName>
    </submittedName>
</protein>
<name>A0A839N6A8_9MICO</name>
<evidence type="ECO:0000256" key="2">
    <source>
        <dbReference type="SAM" id="SignalP"/>
    </source>
</evidence>
<keyword evidence="4" id="KW-1185">Reference proteome</keyword>
<organism evidence="3 4">
    <name type="scientific">Flexivirga oryzae</name>
    <dbReference type="NCBI Taxonomy" id="1794944"/>
    <lineage>
        <taxon>Bacteria</taxon>
        <taxon>Bacillati</taxon>
        <taxon>Actinomycetota</taxon>
        <taxon>Actinomycetes</taxon>
        <taxon>Micrococcales</taxon>
        <taxon>Dermacoccaceae</taxon>
        <taxon>Flexivirga</taxon>
    </lineage>
</organism>
<evidence type="ECO:0000313" key="4">
    <source>
        <dbReference type="Proteomes" id="UP000559182"/>
    </source>
</evidence>
<dbReference type="Proteomes" id="UP000559182">
    <property type="component" value="Unassembled WGS sequence"/>
</dbReference>
<dbReference type="RefSeq" id="WP_183321614.1">
    <property type="nucleotide sequence ID" value="NZ_JACHVQ010000002.1"/>
</dbReference>
<feature type="compositionally biased region" description="Low complexity" evidence="1">
    <location>
        <begin position="30"/>
        <end position="79"/>
    </location>
</feature>
<proteinExistence type="predicted"/>
<dbReference type="AlphaFoldDB" id="A0A839N6A8"/>
<comment type="caution">
    <text evidence="3">The sequence shown here is derived from an EMBL/GenBank/DDBJ whole genome shotgun (WGS) entry which is preliminary data.</text>
</comment>
<keyword evidence="2" id="KW-0732">Signal</keyword>
<dbReference type="PROSITE" id="PS51257">
    <property type="entry name" value="PROKAR_LIPOPROTEIN"/>
    <property type="match status" value="1"/>
</dbReference>
<sequence length="253" mass="25784">MGRMRIRGISTIAAVAVTAGALAGCNGSSTAGSGTGSGATTPAASTTSTAATPSRTTTAAPSKTTATKADATKTTASPSGSSASQDELKGKIIAGAPPQDLTWLVRRVPSSWKKVTNVGSGQSEWSIGGRCAVLLDQPAGIGTQPQPDSRGVLEHTADRTGQAFPGKPKPKYVAGAQKQHTLPNVVTGLNGITTAKFEEDVADYGKGRAQFLAYRNGDFALTFTGVCGTKAGFAAKKNVFESFISDLSAHTTY</sequence>
<feature type="region of interest" description="Disordered" evidence="1">
    <location>
        <begin position="30"/>
        <end position="86"/>
    </location>
</feature>
<dbReference type="EMBL" id="JACHVQ010000002">
    <property type="protein sequence ID" value="MBB2893280.1"/>
    <property type="molecule type" value="Genomic_DNA"/>
</dbReference>
<feature type="chain" id="PRO_5039500428" evidence="2">
    <location>
        <begin position="24"/>
        <end position="253"/>
    </location>
</feature>
<feature type="signal peptide" evidence="2">
    <location>
        <begin position="1"/>
        <end position="23"/>
    </location>
</feature>
<gene>
    <name evidence="3" type="ORF">FHU39_003298</name>
</gene>
<reference evidence="3 4" key="1">
    <citation type="submission" date="2020-08" db="EMBL/GenBank/DDBJ databases">
        <title>Sequencing the genomes of 1000 actinobacteria strains.</title>
        <authorList>
            <person name="Klenk H.-P."/>
        </authorList>
    </citation>
    <scope>NUCLEOTIDE SEQUENCE [LARGE SCALE GENOMIC DNA]</scope>
    <source>
        <strain evidence="3 4">DSM 105369</strain>
    </source>
</reference>
<evidence type="ECO:0000313" key="3">
    <source>
        <dbReference type="EMBL" id="MBB2893280.1"/>
    </source>
</evidence>